<dbReference type="EMBL" id="JAOPHQ010005810">
    <property type="protein sequence ID" value="KAK0133847.1"/>
    <property type="molecule type" value="Genomic_DNA"/>
</dbReference>
<keyword evidence="5 11" id="KW-0720">Serine protease</keyword>
<evidence type="ECO:0000259" key="16">
    <source>
        <dbReference type="PROSITE" id="PS50240"/>
    </source>
</evidence>
<dbReference type="InterPro" id="IPR001254">
    <property type="entry name" value="Trypsin_dom"/>
</dbReference>
<dbReference type="CDD" id="cd00041">
    <property type="entry name" value="CUB"/>
    <property type="match status" value="1"/>
</dbReference>
<dbReference type="InterPro" id="IPR018114">
    <property type="entry name" value="TRYPSIN_HIS"/>
</dbReference>
<dbReference type="Proteomes" id="UP001174136">
    <property type="component" value="Unassembled WGS sequence"/>
</dbReference>
<dbReference type="Gene3D" id="2.60.120.290">
    <property type="entry name" value="Spermadhesin, CUB domain"/>
    <property type="match status" value="1"/>
</dbReference>
<dbReference type="CDD" id="cd00112">
    <property type="entry name" value="LDLa"/>
    <property type="match status" value="3"/>
</dbReference>
<accession>A0AA47M5E1</accession>
<protein>
    <submittedName>
        <fullName evidence="17">Transmembrane protease serine 6</fullName>
    </submittedName>
</protein>
<comment type="caution">
    <text evidence="10">Lacks conserved residue(s) required for the propagation of feature annotation.</text>
</comment>
<feature type="disulfide bond" evidence="10">
    <location>
        <begin position="431"/>
        <end position="443"/>
    </location>
</feature>
<evidence type="ECO:0000256" key="8">
    <source>
        <dbReference type="ARBA" id="ARBA00023136"/>
    </source>
</evidence>
<dbReference type="InterPro" id="IPR035914">
    <property type="entry name" value="Sperma_CUB_dom_sf"/>
</dbReference>
<dbReference type="PROSITE" id="PS50024">
    <property type="entry name" value="SEA"/>
    <property type="match status" value="1"/>
</dbReference>
<dbReference type="FunFam" id="2.60.120.290:FF:000027">
    <property type="entry name" value="Transmembrane serine protease 6"/>
    <property type="match status" value="1"/>
</dbReference>
<comment type="caution">
    <text evidence="17">The sequence shown here is derived from an EMBL/GenBank/DDBJ whole genome shotgun (WGS) entry which is preliminary data.</text>
</comment>
<feature type="domain" description="CUB" evidence="14">
    <location>
        <begin position="309"/>
        <end position="425"/>
    </location>
</feature>
<keyword evidence="2 11" id="KW-0645">Protease</keyword>
<dbReference type="InterPro" id="IPR036055">
    <property type="entry name" value="LDL_receptor-like_sf"/>
</dbReference>
<evidence type="ECO:0000259" key="15">
    <source>
        <dbReference type="PROSITE" id="PS50024"/>
    </source>
</evidence>
<evidence type="ECO:0000256" key="11">
    <source>
        <dbReference type="RuleBase" id="RU363034"/>
    </source>
</evidence>
<dbReference type="PRINTS" id="PR00722">
    <property type="entry name" value="CHYMOTRYPSIN"/>
</dbReference>
<keyword evidence="3 13" id="KW-0812">Transmembrane</keyword>
<dbReference type="SUPFAM" id="SSF57424">
    <property type="entry name" value="LDL receptor-like module"/>
    <property type="match status" value="2"/>
</dbReference>
<evidence type="ECO:0000256" key="1">
    <source>
        <dbReference type="ARBA" id="ARBA00004606"/>
    </source>
</evidence>
<proteinExistence type="predicted"/>
<keyword evidence="4 11" id="KW-0378">Hydrolase</keyword>
<feature type="disulfide bond" evidence="10">
    <location>
        <begin position="521"/>
        <end position="536"/>
    </location>
</feature>
<dbReference type="PROSITE" id="PS00135">
    <property type="entry name" value="TRYPSIN_SER"/>
    <property type="match status" value="1"/>
</dbReference>
<evidence type="ECO:0000256" key="5">
    <source>
        <dbReference type="ARBA" id="ARBA00022825"/>
    </source>
</evidence>
<dbReference type="InterPro" id="IPR002172">
    <property type="entry name" value="LDrepeatLR_classA_rpt"/>
</dbReference>
<dbReference type="Pfam" id="PF00089">
    <property type="entry name" value="Trypsin"/>
    <property type="match status" value="1"/>
</dbReference>
<dbReference type="InterPro" id="IPR000082">
    <property type="entry name" value="SEA_dom"/>
</dbReference>
<dbReference type="GO" id="GO:0004252">
    <property type="term" value="F:serine-type endopeptidase activity"/>
    <property type="evidence" value="ECO:0007669"/>
    <property type="project" value="InterPro"/>
</dbReference>
<dbReference type="PROSITE" id="PS01180">
    <property type="entry name" value="CUB"/>
    <property type="match status" value="1"/>
</dbReference>
<dbReference type="SMART" id="SM00042">
    <property type="entry name" value="CUB"/>
    <property type="match status" value="1"/>
</dbReference>
<dbReference type="Gene3D" id="4.10.400.10">
    <property type="entry name" value="Low-density Lipoprotein Receptor"/>
    <property type="match status" value="3"/>
</dbReference>
<keyword evidence="8 13" id="KW-0472">Membrane</keyword>
<reference evidence="17" key="1">
    <citation type="journal article" date="2023" name="Front. Mar. Sci.">
        <title>A new Merluccius polli reference genome to investigate the effects of global change in West African waters.</title>
        <authorList>
            <person name="Mateo J.L."/>
            <person name="Blanco-Fernandez C."/>
            <person name="Garcia-Vazquez E."/>
            <person name="Machado-Schiaffino G."/>
        </authorList>
    </citation>
    <scope>NUCLEOTIDE SEQUENCE</scope>
    <source>
        <strain evidence="17">C29</strain>
        <tissue evidence="17">Fin</tissue>
    </source>
</reference>
<keyword evidence="7 13" id="KW-1133">Transmembrane helix</keyword>
<gene>
    <name evidence="17" type="primary">TMPRSS6</name>
    <name evidence="17" type="ORF">N1851_030624</name>
</gene>
<dbReference type="Gene3D" id="3.30.70.960">
    <property type="entry name" value="SEA domain"/>
    <property type="match status" value="1"/>
</dbReference>
<dbReference type="SUPFAM" id="SSF49854">
    <property type="entry name" value="Spermadhesin, CUB domain"/>
    <property type="match status" value="2"/>
</dbReference>
<evidence type="ECO:0000256" key="12">
    <source>
        <dbReference type="SAM" id="MobiDB-lite"/>
    </source>
</evidence>
<dbReference type="SUPFAM" id="SSF82671">
    <property type="entry name" value="SEA domain"/>
    <property type="match status" value="1"/>
</dbReference>
<dbReference type="InterPro" id="IPR043504">
    <property type="entry name" value="Peptidase_S1_PA_chymotrypsin"/>
</dbReference>
<evidence type="ECO:0000313" key="18">
    <source>
        <dbReference type="Proteomes" id="UP001174136"/>
    </source>
</evidence>
<feature type="region of interest" description="Disordered" evidence="12">
    <location>
        <begin position="1"/>
        <end position="23"/>
    </location>
</feature>
<feature type="transmembrane region" description="Helical" evidence="13">
    <location>
        <begin position="37"/>
        <end position="60"/>
    </location>
</feature>
<dbReference type="CDD" id="cd00190">
    <property type="entry name" value="Tryp_SPc"/>
    <property type="match status" value="1"/>
</dbReference>
<sequence>MHGPTKPGGVSPAAGGDQGAVTGDNVRKRSRSCKCQLAVLLTLIVAGVLAGGAALVWYFLEYRVWVLEPRVQQQYTAYFSILNRDLTAGLTSDTSPEFRSQARQVQDLVTRIITDSDLSRYLNATAVFAFGEGSLVVHFRVLLSVPASRVEGVSLGRVGDTLRDGLARYQLGQGEGLGYLGYLLHPASLSITDCYHYQKVETRGLPLALGGPDTRRSSCLWHLQAPPDSQLEVRVEWLLASCGDQLLLYDALTPRPHRLITSVYGCSRFEPVVRVLSSGQWMAVVWRQGLYSYQDSFSLSAQAWEKQECSGSIELEAVSGVQGTLRTPFYPSYYPPDTNCTWTFTMPSSAFGLSLEFDGYELMRTNVQQPCTQGQWLVQNRRLCGTRGHQPYRERLFDLSASTTVRMTSDVALTGPGLQLHYSLFNLSDPCPGRFLCAVSGLCVPACDGIQDCPDGLDEENCAQYQCPLDRQCVDYHKVCDHHPDCPNATDEENCTESVRCTDMTYTCADGTCVKKPNPECDLITDCPDGSDEAPCDCGIRQFASRIMGGVSASEGEWPWQASLQFRGQHMCGGALISEQWVVSAAHCFYDDRLISPSVWMVHLGKLLLSHTGPAEEAVRVLSIRLHRHYDNSSHDYDLALLRVQRSAPALMARRVLPVCLPPASHQLTPRLLCWVTGWGALQEGGGASNVLQMVGVRLVSEESCASSYGHLVTPRMLCAGYRQGKRDACQGDSGGPLVCQGPSGRWFLAGVVSWGKGCGRPNYYGVYTRITKFSAWIRDAIQAP</sequence>
<feature type="disulfide bond" evidence="10">
    <location>
        <begin position="501"/>
        <end position="513"/>
    </location>
</feature>
<dbReference type="InterPro" id="IPR023415">
    <property type="entry name" value="LDLR_class-A_CS"/>
</dbReference>
<dbReference type="InterPro" id="IPR000859">
    <property type="entry name" value="CUB_dom"/>
</dbReference>
<name>A0AA47M5E1_MERPO</name>
<dbReference type="PANTHER" id="PTHR24252">
    <property type="entry name" value="ACROSIN-RELATED"/>
    <property type="match status" value="1"/>
</dbReference>
<evidence type="ECO:0000256" key="6">
    <source>
        <dbReference type="ARBA" id="ARBA00022968"/>
    </source>
</evidence>
<dbReference type="InterPro" id="IPR036364">
    <property type="entry name" value="SEA_dom_sf"/>
</dbReference>
<feature type="domain" description="SEA" evidence="15">
    <location>
        <begin position="71"/>
        <end position="196"/>
    </location>
</feature>
<evidence type="ECO:0000256" key="4">
    <source>
        <dbReference type="ARBA" id="ARBA00022801"/>
    </source>
</evidence>
<dbReference type="InterPro" id="IPR001314">
    <property type="entry name" value="Peptidase_S1A"/>
</dbReference>
<dbReference type="InterPro" id="IPR009003">
    <property type="entry name" value="Peptidase_S1_PA"/>
</dbReference>
<dbReference type="Gene3D" id="2.40.10.10">
    <property type="entry name" value="Trypsin-like serine proteases"/>
    <property type="match status" value="1"/>
</dbReference>
<evidence type="ECO:0000313" key="17">
    <source>
        <dbReference type="EMBL" id="KAK0133847.1"/>
    </source>
</evidence>
<dbReference type="GO" id="GO:0016020">
    <property type="term" value="C:membrane"/>
    <property type="evidence" value="ECO:0007669"/>
    <property type="project" value="UniProtKB-SubCell"/>
</dbReference>
<evidence type="ECO:0000256" key="9">
    <source>
        <dbReference type="ARBA" id="ARBA00023157"/>
    </source>
</evidence>
<dbReference type="SMART" id="SM00020">
    <property type="entry name" value="Tryp_SPc"/>
    <property type="match status" value="1"/>
</dbReference>
<evidence type="ECO:0000256" key="2">
    <source>
        <dbReference type="ARBA" id="ARBA00022670"/>
    </source>
</evidence>
<evidence type="ECO:0000256" key="10">
    <source>
        <dbReference type="PROSITE-ProRule" id="PRU00124"/>
    </source>
</evidence>
<dbReference type="SUPFAM" id="SSF50494">
    <property type="entry name" value="Trypsin-like serine proteases"/>
    <property type="match status" value="1"/>
</dbReference>
<dbReference type="Pfam" id="PF01390">
    <property type="entry name" value="SEA"/>
    <property type="match status" value="1"/>
</dbReference>
<dbReference type="AlphaFoldDB" id="A0AA47M5E1"/>
<dbReference type="GO" id="GO:0006508">
    <property type="term" value="P:proteolysis"/>
    <property type="evidence" value="ECO:0007669"/>
    <property type="project" value="UniProtKB-KW"/>
</dbReference>
<keyword evidence="18" id="KW-1185">Reference proteome</keyword>
<evidence type="ECO:0000256" key="7">
    <source>
        <dbReference type="ARBA" id="ARBA00022989"/>
    </source>
</evidence>
<dbReference type="PROSITE" id="PS50240">
    <property type="entry name" value="TRYPSIN_DOM"/>
    <property type="match status" value="1"/>
</dbReference>
<dbReference type="SMART" id="SM00192">
    <property type="entry name" value="LDLa"/>
    <property type="match status" value="3"/>
</dbReference>
<dbReference type="FunFam" id="2.40.10.10:FF:000003">
    <property type="entry name" value="Transmembrane serine protease 3"/>
    <property type="match status" value="1"/>
</dbReference>
<keyword evidence="6" id="KW-0735">Signal-anchor</keyword>
<dbReference type="PROSITE" id="PS50068">
    <property type="entry name" value="LDLRA_2"/>
    <property type="match status" value="3"/>
</dbReference>
<evidence type="ECO:0000256" key="13">
    <source>
        <dbReference type="SAM" id="Phobius"/>
    </source>
</evidence>
<dbReference type="PROSITE" id="PS00134">
    <property type="entry name" value="TRYPSIN_HIS"/>
    <property type="match status" value="1"/>
</dbReference>
<comment type="subcellular location">
    <subcellularLocation>
        <location evidence="1">Membrane</location>
        <topology evidence="1">Single-pass type II membrane protein</topology>
    </subcellularLocation>
</comment>
<dbReference type="PROSITE" id="PS01209">
    <property type="entry name" value="LDLRA_1"/>
    <property type="match status" value="1"/>
</dbReference>
<dbReference type="InterPro" id="IPR033116">
    <property type="entry name" value="TRYPSIN_SER"/>
</dbReference>
<evidence type="ECO:0000256" key="3">
    <source>
        <dbReference type="ARBA" id="ARBA00022692"/>
    </source>
</evidence>
<dbReference type="PANTHER" id="PTHR24252:SF20">
    <property type="entry name" value="LOW QUALITY PROTEIN: TRANSMEMBRANE PROTEASE SERINE 6"/>
    <property type="match status" value="1"/>
</dbReference>
<organism evidence="17 18">
    <name type="scientific">Merluccius polli</name>
    <name type="common">Benguela hake</name>
    <name type="synonym">Merluccius cadenati</name>
    <dbReference type="NCBI Taxonomy" id="89951"/>
    <lineage>
        <taxon>Eukaryota</taxon>
        <taxon>Metazoa</taxon>
        <taxon>Chordata</taxon>
        <taxon>Craniata</taxon>
        <taxon>Vertebrata</taxon>
        <taxon>Euteleostomi</taxon>
        <taxon>Actinopterygii</taxon>
        <taxon>Neopterygii</taxon>
        <taxon>Teleostei</taxon>
        <taxon>Neoteleostei</taxon>
        <taxon>Acanthomorphata</taxon>
        <taxon>Zeiogadaria</taxon>
        <taxon>Gadariae</taxon>
        <taxon>Gadiformes</taxon>
        <taxon>Gadoidei</taxon>
        <taxon>Merlucciidae</taxon>
        <taxon>Merluccius</taxon>
    </lineage>
</organism>
<feature type="disulfide bond" evidence="10">
    <location>
        <begin position="447"/>
        <end position="462"/>
    </location>
</feature>
<feature type="disulfide bond" evidence="10">
    <location>
        <begin position="480"/>
        <end position="495"/>
    </location>
</feature>
<feature type="domain" description="Peptidase S1" evidence="16">
    <location>
        <begin position="547"/>
        <end position="783"/>
    </location>
</feature>
<keyword evidence="9 10" id="KW-1015">Disulfide bond</keyword>
<evidence type="ECO:0000259" key="14">
    <source>
        <dbReference type="PROSITE" id="PS01180"/>
    </source>
</evidence>